<dbReference type="OrthoDB" id="185994at2"/>
<feature type="domain" description="Vitamin K epoxide reductase" evidence="11">
    <location>
        <begin position="11"/>
        <end position="153"/>
    </location>
</feature>
<gene>
    <name evidence="12" type="ORF">UH38_23240</name>
</gene>
<dbReference type="PANTHER" id="PTHR34573">
    <property type="entry name" value="VKC DOMAIN-CONTAINING PROTEIN"/>
    <property type="match status" value="1"/>
</dbReference>
<dbReference type="GO" id="GO:0048038">
    <property type="term" value="F:quinone binding"/>
    <property type="evidence" value="ECO:0007669"/>
    <property type="project" value="UniProtKB-KW"/>
</dbReference>
<evidence type="ECO:0000256" key="5">
    <source>
        <dbReference type="ARBA" id="ARBA00022989"/>
    </source>
</evidence>
<evidence type="ECO:0000259" key="11">
    <source>
        <dbReference type="SMART" id="SM00756"/>
    </source>
</evidence>
<evidence type="ECO:0000256" key="9">
    <source>
        <dbReference type="ARBA" id="ARBA00023284"/>
    </source>
</evidence>
<proteinExistence type="inferred from homology"/>
<dbReference type="PANTHER" id="PTHR34573:SF1">
    <property type="entry name" value="VITAMIN K EPOXIDE REDUCTASE DOMAIN-CONTAINING PROTEIN"/>
    <property type="match status" value="1"/>
</dbReference>
<comment type="caution">
    <text evidence="12">The sequence shown here is derived from an EMBL/GenBank/DDBJ whole genome shotgun (WGS) entry which is preliminary data.</text>
</comment>
<evidence type="ECO:0000256" key="2">
    <source>
        <dbReference type="ARBA" id="ARBA00006214"/>
    </source>
</evidence>
<dbReference type="GO" id="GO:0016020">
    <property type="term" value="C:membrane"/>
    <property type="evidence" value="ECO:0007669"/>
    <property type="project" value="UniProtKB-SubCell"/>
</dbReference>
<feature type="transmembrane region" description="Helical" evidence="10">
    <location>
        <begin position="98"/>
        <end position="122"/>
    </location>
</feature>
<keyword evidence="4" id="KW-0874">Quinone</keyword>
<keyword evidence="13" id="KW-1185">Reference proteome</keyword>
<dbReference type="Pfam" id="PF07884">
    <property type="entry name" value="VKOR"/>
    <property type="match status" value="1"/>
</dbReference>
<evidence type="ECO:0000256" key="4">
    <source>
        <dbReference type="ARBA" id="ARBA00022719"/>
    </source>
</evidence>
<sequence length="313" mass="33545">MKRKRSIPWIHRWSRSLMAGIASVGAAITGYLTIVKLTGDSTACPTNGCDLVLSSPYATVFGLPLALFGFLAYASMIVFALAPLLVNSSKQEQLRSNLENATGLLLFAGGAAMTVFSGYLMYLLAFKIQAVCIYCIGSALLSASLLTLALIGREWQDIGQLFFTGIVVGMLVLVGTTGIYAAVNNPALVDRSTPGESGLPITTTSGAAEIALADHLKQVGAKMYGAFWCPHCHEQKQLFGQEAFQKIDYIECDPRGKKPKPELCEAAKIEGFPTWKIKGKSVSGTQSLEELAAMSGYQGSRNFRNSIVLSPSL</sequence>
<feature type="transmembrane region" description="Helical" evidence="10">
    <location>
        <begin position="61"/>
        <end position="86"/>
    </location>
</feature>
<dbReference type="Gene3D" id="3.40.30.10">
    <property type="entry name" value="Glutaredoxin"/>
    <property type="match status" value="1"/>
</dbReference>
<name>A0A0D8ZM63_9CYAN</name>
<dbReference type="SMART" id="SM00756">
    <property type="entry name" value="VKc"/>
    <property type="match status" value="1"/>
</dbReference>
<evidence type="ECO:0000256" key="3">
    <source>
        <dbReference type="ARBA" id="ARBA00022692"/>
    </source>
</evidence>
<keyword evidence="6" id="KW-0560">Oxidoreductase</keyword>
<evidence type="ECO:0000313" key="12">
    <source>
        <dbReference type="EMBL" id="KJH69529.1"/>
    </source>
</evidence>
<dbReference type="Gene3D" id="1.20.1440.130">
    <property type="entry name" value="VKOR domain"/>
    <property type="match status" value="1"/>
</dbReference>
<dbReference type="STRING" id="1618023.UH38_23240"/>
<dbReference type="Proteomes" id="UP000032452">
    <property type="component" value="Unassembled WGS sequence"/>
</dbReference>
<dbReference type="PATRIC" id="fig|1618023.3.peg.4175"/>
<accession>A0A0D8ZM63</accession>
<reference evidence="12 13" key="1">
    <citation type="submission" date="2015-02" db="EMBL/GenBank/DDBJ databases">
        <title>Draft genome of a novel marine cyanobacterium (Chroococcales) isolated from South Atlantic Ocean.</title>
        <authorList>
            <person name="Rigonato J."/>
            <person name="Alvarenga D.O."/>
            <person name="Branco L.H."/>
            <person name="Varani A.M."/>
            <person name="Brandini F.P."/>
            <person name="Fiore M.F."/>
        </authorList>
    </citation>
    <scope>NUCLEOTIDE SEQUENCE [LARGE SCALE GENOMIC DNA]</scope>
    <source>
        <strain evidence="12 13">CENA595</strain>
    </source>
</reference>
<keyword evidence="5 10" id="KW-1133">Transmembrane helix</keyword>
<feature type="transmembrane region" description="Helical" evidence="10">
    <location>
        <begin position="128"/>
        <end position="149"/>
    </location>
</feature>
<dbReference type="RefSeq" id="WP_045057094.1">
    <property type="nucleotide sequence ID" value="NZ_CAWMDP010000047.1"/>
</dbReference>
<comment type="similarity">
    <text evidence="2">Belongs to the VKOR family.</text>
</comment>
<evidence type="ECO:0000256" key="8">
    <source>
        <dbReference type="ARBA" id="ARBA00023157"/>
    </source>
</evidence>
<dbReference type="GO" id="GO:0016491">
    <property type="term" value="F:oxidoreductase activity"/>
    <property type="evidence" value="ECO:0007669"/>
    <property type="project" value="UniProtKB-KW"/>
</dbReference>
<organism evidence="12 13">
    <name type="scientific">Aliterella atlantica CENA595</name>
    <dbReference type="NCBI Taxonomy" id="1618023"/>
    <lineage>
        <taxon>Bacteria</taxon>
        <taxon>Bacillati</taxon>
        <taxon>Cyanobacteriota</taxon>
        <taxon>Cyanophyceae</taxon>
        <taxon>Chroococcidiopsidales</taxon>
        <taxon>Aliterellaceae</taxon>
        <taxon>Aliterella</taxon>
    </lineage>
</organism>
<dbReference type="InterPro" id="IPR036249">
    <property type="entry name" value="Thioredoxin-like_sf"/>
</dbReference>
<evidence type="ECO:0000256" key="6">
    <source>
        <dbReference type="ARBA" id="ARBA00023002"/>
    </source>
</evidence>
<dbReference type="InterPro" id="IPR012932">
    <property type="entry name" value="VKOR"/>
</dbReference>
<keyword evidence="9" id="KW-0676">Redox-active center</keyword>
<evidence type="ECO:0000256" key="1">
    <source>
        <dbReference type="ARBA" id="ARBA00004141"/>
    </source>
</evidence>
<dbReference type="InterPro" id="IPR038354">
    <property type="entry name" value="VKOR_sf"/>
</dbReference>
<dbReference type="AlphaFoldDB" id="A0A0D8ZM63"/>
<comment type="subcellular location">
    <subcellularLocation>
        <location evidence="1">Membrane</location>
        <topology evidence="1">Multi-pass membrane protein</topology>
    </subcellularLocation>
</comment>
<dbReference type="InterPro" id="IPR044698">
    <property type="entry name" value="VKOR/LTO1"/>
</dbReference>
<dbReference type="CDD" id="cd12916">
    <property type="entry name" value="VKOR_1"/>
    <property type="match status" value="1"/>
</dbReference>
<protein>
    <submittedName>
        <fullName evidence="12">Membrane protein</fullName>
    </submittedName>
</protein>
<dbReference type="SUPFAM" id="SSF52833">
    <property type="entry name" value="Thioredoxin-like"/>
    <property type="match status" value="1"/>
</dbReference>
<evidence type="ECO:0000313" key="13">
    <source>
        <dbReference type="Proteomes" id="UP000032452"/>
    </source>
</evidence>
<feature type="transmembrane region" description="Helical" evidence="10">
    <location>
        <begin position="12"/>
        <end position="32"/>
    </location>
</feature>
<keyword evidence="3 10" id="KW-0812">Transmembrane</keyword>
<feature type="transmembrane region" description="Helical" evidence="10">
    <location>
        <begin position="161"/>
        <end position="183"/>
    </location>
</feature>
<evidence type="ECO:0000256" key="7">
    <source>
        <dbReference type="ARBA" id="ARBA00023136"/>
    </source>
</evidence>
<keyword evidence="7 10" id="KW-0472">Membrane</keyword>
<keyword evidence="8" id="KW-1015">Disulfide bond</keyword>
<evidence type="ECO:0000256" key="10">
    <source>
        <dbReference type="SAM" id="Phobius"/>
    </source>
</evidence>
<dbReference type="EMBL" id="JYON01000040">
    <property type="protein sequence ID" value="KJH69529.1"/>
    <property type="molecule type" value="Genomic_DNA"/>
</dbReference>